<gene>
    <name evidence="2" type="ORF">VSX56_02555</name>
</gene>
<proteinExistence type="predicted"/>
<dbReference type="RefSeq" id="WP_350934599.1">
    <property type="nucleotide sequence ID" value="NZ_JAYWLC010000001.1"/>
</dbReference>
<dbReference type="InterPro" id="IPR000073">
    <property type="entry name" value="AB_hydrolase_1"/>
</dbReference>
<dbReference type="SUPFAM" id="SSF53474">
    <property type="entry name" value="alpha/beta-Hydrolases"/>
    <property type="match status" value="1"/>
</dbReference>
<dbReference type="Pfam" id="PF12697">
    <property type="entry name" value="Abhydrolase_6"/>
    <property type="match status" value="1"/>
</dbReference>
<reference evidence="2 3" key="1">
    <citation type="submission" date="2024-01" db="EMBL/GenBank/DDBJ databases">
        <authorList>
            <person name="Deng Y."/>
            <person name="Su J."/>
        </authorList>
    </citation>
    <scope>NUCLEOTIDE SEQUENCE [LARGE SCALE GENOMIC DNA]</scope>
    <source>
        <strain evidence="2 3">CPCC 100088</strain>
    </source>
</reference>
<dbReference type="Gene3D" id="3.40.50.1820">
    <property type="entry name" value="alpha/beta hydrolase"/>
    <property type="match status" value="1"/>
</dbReference>
<keyword evidence="3" id="KW-1185">Reference proteome</keyword>
<comment type="caution">
    <text evidence="2">The sequence shown here is derived from an EMBL/GenBank/DDBJ whole genome shotgun (WGS) entry which is preliminary data.</text>
</comment>
<sequence length="268" mass="28372">MIDERQGVVISSEQLGQGDRPALAVHCMLGNARAWEPSFALLEDRLSARVFDLPGHGRSGDWAYDETPGAFERLATQITASFIDRPVDLIGHSFGSSVALRLAVAAPHAIRSLTLIEPILFAAIEGAPEYDAVAADQAALSALLAAGQHEAAAKAFMAQWGAGVPWEALPEHQRIRFVAQMPILGNAAAANFSDPGNILRPDGIEEIDAPVLLVHGQETHPSVPLVCAELAVRMQDVGTATVPGAGHMLPLTHPESLADLIGVNLDRS</sequence>
<evidence type="ECO:0000259" key="1">
    <source>
        <dbReference type="Pfam" id="PF12697"/>
    </source>
</evidence>
<organism evidence="2 3">
    <name type="scientific">Thioclava kandeliae</name>
    <dbReference type="NCBI Taxonomy" id="3070818"/>
    <lineage>
        <taxon>Bacteria</taxon>
        <taxon>Pseudomonadati</taxon>
        <taxon>Pseudomonadota</taxon>
        <taxon>Alphaproteobacteria</taxon>
        <taxon>Rhodobacterales</taxon>
        <taxon>Paracoccaceae</taxon>
        <taxon>Thioclava</taxon>
    </lineage>
</organism>
<name>A0ABV1SCK7_9RHOB</name>
<dbReference type="GO" id="GO:0016787">
    <property type="term" value="F:hydrolase activity"/>
    <property type="evidence" value="ECO:0007669"/>
    <property type="project" value="UniProtKB-KW"/>
</dbReference>
<accession>A0ABV1SCK7</accession>
<evidence type="ECO:0000313" key="3">
    <source>
        <dbReference type="Proteomes" id="UP001438953"/>
    </source>
</evidence>
<feature type="domain" description="AB hydrolase-1" evidence="1">
    <location>
        <begin position="24"/>
        <end position="259"/>
    </location>
</feature>
<dbReference type="Proteomes" id="UP001438953">
    <property type="component" value="Unassembled WGS sequence"/>
</dbReference>
<reference evidence="2 3" key="2">
    <citation type="submission" date="2024-06" db="EMBL/GenBank/DDBJ databases">
        <title>Thioclava kandeliae sp. nov. from a rhizosphere soil sample of Kandelia candel in a mangrove.</title>
        <authorList>
            <person name="Mu T."/>
        </authorList>
    </citation>
    <scope>NUCLEOTIDE SEQUENCE [LARGE SCALE GENOMIC DNA]</scope>
    <source>
        <strain evidence="2 3">CPCC 100088</strain>
    </source>
</reference>
<keyword evidence="2" id="KW-0378">Hydrolase</keyword>
<protein>
    <submittedName>
        <fullName evidence="2">Alpha/beta hydrolase</fullName>
    </submittedName>
</protein>
<dbReference type="PANTHER" id="PTHR43798">
    <property type="entry name" value="MONOACYLGLYCEROL LIPASE"/>
    <property type="match status" value="1"/>
</dbReference>
<dbReference type="EMBL" id="JAYWLC010000001">
    <property type="protein sequence ID" value="MER5170643.1"/>
    <property type="molecule type" value="Genomic_DNA"/>
</dbReference>
<dbReference type="InterPro" id="IPR050266">
    <property type="entry name" value="AB_hydrolase_sf"/>
</dbReference>
<dbReference type="InterPro" id="IPR029058">
    <property type="entry name" value="AB_hydrolase_fold"/>
</dbReference>
<evidence type="ECO:0000313" key="2">
    <source>
        <dbReference type="EMBL" id="MER5170643.1"/>
    </source>
</evidence>